<dbReference type="EMBL" id="FXWH01000001">
    <property type="protein sequence ID" value="SMQ66526.1"/>
    <property type="molecule type" value="Genomic_DNA"/>
</dbReference>
<evidence type="ECO:0000259" key="9">
    <source>
        <dbReference type="PROSITE" id="PS50850"/>
    </source>
</evidence>
<evidence type="ECO:0000256" key="6">
    <source>
        <dbReference type="ARBA" id="ARBA00022989"/>
    </source>
</evidence>
<name>A0A1Y6EW66_9GAMM</name>
<dbReference type="NCBIfam" id="NF008314">
    <property type="entry name" value="PRK11102.1"/>
    <property type="match status" value="1"/>
</dbReference>
<feature type="transmembrane region" description="Helical" evidence="8">
    <location>
        <begin position="81"/>
        <end position="100"/>
    </location>
</feature>
<evidence type="ECO:0000256" key="5">
    <source>
        <dbReference type="ARBA" id="ARBA00022692"/>
    </source>
</evidence>
<keyword evidence="8" id="KW-0997">Cell inner membrane</keyword>
<dbReference type="PROSITE" id="PS50850">
    <property type="entry name" value="MFS"/>
    <property type="match status" value="1"/>
</dbReference>
<reference evidence="11" key="1">
    <citation type="submission" date="2017-04" db="EMBL/GenBank/DDBJ databases">
        <authorList>
            <person name="Varghese N."/>
            <person name="Submissions S."/>
        </authorList>
    </citation>
    <scope>NUCLEOTIDE SEQUENCE [LARGE SCALE GENOMIC DNA]</scope>
</reference>
<dbReference type="Proteomes" id="UP000194450">
    <property type="component" value="Unassembled WGS sequence"/>
</dbReference>
<protein>
    <recommendedName>
        <fullName evidence="8">Bcr/CflA family efflux transporter</fullName>
    </recommendedName>
</protein>
<feature type="transmembrane region" description="Helical" evidence="8">
    <location>
        <begin position="222"/>
        <end position="243"/>
    </location>
</feature>
<keyword evidence="4" id="KW-1003">Cell membrane</keyword>
<evidence type="ECO:0000256" key="4">
    <source>
        <dbReference type="ARBA" id="ARBA00022475"/>
    </source>
</evidence>
<evidence type="ECO:0000256" key="8">
    <source>
        <dbReference type="RuleBase" id="RU365088"/>
    </source>
</evidence>
<evidence type="ECO:0000256" key="7">
    <source>
        <dbReference type="ARBA" id="ARBA00023136"/>
    </source>
</evidence>
<dbReference type="GO" id="GO:0005886">
    <property type="term" value="C:plasma membrane"/>
    <property type="evidence" value="ECO:0007669"/>
    <property type="project" value="UniProtKB-SubCell"/>
</dbReference>
<dbReference type="PANTHER" id="PTHR23502">
    <property type="entry name" value="MAJOR FACILITATOR SUPERFAMILY"/>
    <property type="match status" value="1"/>
</dbReference>
<evidence type="ECO:0000256" key="2">
    <source>
        <dbReference type="ARBA" id="ARBA00006236"/>
    </source>
</evidence>
<dbReference type="Gene3D" id="1.20.1720.10">
    <property type="entry name" value="Multidrug resistance protein D"/>
    <property type="match status" value="1"/>
</dbReference>
<dbReference type="GO" id="GO:0015385">
    <property type="term" value="F:sodium:proton antiporter activity"/>
    <property type="evidence" value="ECO:0007669"/>
    <property type="project" value="TreeGrafter"/>
</dbReference>
<feature type="transmembrane region" description="Helical" evidence="8">
    <location>
        <begin position="50"/>
        <end position="69"/>
    </location>
</feature>
<dbReference type="GO" id="GO:1990961">
    <property type="term" value="P:xenobiotic detoxification by transmembrane export across the plasma membrane"/>
    <property type="evidence" value="ECO:0007669"/>
    <property type="project" value="InterPro"/>
</dbReference>
<accession>A0A1Y6EW66</accession>
<keyword evidence="6 8" id="KW-1133">Transmembrane helix</keyword>
<feature type="transmembrane region" description="Helical" evidence="8">
    <location>
        <begin position="347"/>
        <end position="367"/>
    </location>
</feature>
<dbReference type="RefSeq" id="WP_086434607.1">
    <property type="nucleotide sequence ID" value="NZ_FXWH01000001.1"/>
</dbReference>
<dbReference type="InterPro" id="IPR011701">
    <property type="entry name" value="MFS"/>
</dbReference>
<keyword evidence="5 8" id="KW-0812">Transmembrane</keyword>
<dbReference type="OrthoDB" id="9814303at2"/>
<feature type="transmembrane region" description="Helical" evidence="8">
    <location>
        <begin position="315"/>
        <end position="335"/>
    </location>
</feature>
<dbReference type="CDD" id="cd17320">
    <property type="entry name" value="MFS_MdfA_MDR_like"/>
    <property type="match status" value="1"/>
</dbReference>
<dbReference type="InterPro" id="IPR020846">
    <property type="entry name" value="MFS_dom"/>
</dbReference>
<gene>
    <name evidence="10" type="ORF">SAMN06297229_1553</name>
</gene>
<keyword evidence="7 8" id="KW-0472">Membrane</keyword>
<evidence type="ECO:0000256" key="3">
    <source>
        <dbReference type="ARBA" id="ARBA00022448"/>
    </source>
</evidence>
<sequence length="403" mass="43540">MQNPPVSEHARFDLVVVLLAMLTAFGPLSIDMYLPAFNDIAQTYQTDSSGVELSLTAFFFGLFIGQLLYGTVSDRFGRKPPLYFGLVIYIISSLACAYAPNLETLVVLRFVQAIGACAGLVIARAMVRDLYTPQASARVFSFLILVMGIAPILAPLMGAYITMLFGWQAIFLIVAALGVACLITIHKVLPETRAPDVAVRISGSLTTYWGVLKDPAFLRYSLTGGISQAGLFAYITASPLLFIDHFGLSPTYYSWLFGANAVGIIGMAQLNGWLVQRYTARTILNKSLPLLAFISIGLWFSGAYSLGFWAVVIPIFLYISTLGMVFPNAMAGALAEQAERAGSASAVTGSLQFLIAGLVSAAVNVVGQHHHHAMLMVMGSCGLVAVTVYRLLRRPEPAPEREF</sequence>
<feature type="transmembrane region" description="Helical" evidence="8">
    <location>
        <begin position="139"/>
        <end position="161"/>
    </location>
</feature>
<evidence type="ECO:0000313" key="11">
    <source>
        <dbReference type="Proteomes" id="UP000194450"/>
    </source>
</evidence>
<feature type="transmembrane region" description="Helical" evidence="8">
    <location>
        <begin position="287"/>
        <end position="309"/>
    </location>
</feature>
<feature type="transmembrane region" description="Helical" evidence="8">
    <location>
        <begin position="373"/>
        <end position="392"/>
    </location>
</feature>
<dbReference type="NCBIfam" id="TIGR00710">
    <property type="entry name" value="efflux_Bcr_CflA"/>
    <property type="match status" value="1"/>
</dbReference>
<dbReference type="InterPro" id="IPR004812">
    <property type="entry name" value="Efflux_drug-R_Bcr/CmlA"/>
</dbReference>
<keyword evidence="3 8" id="KW-0813">Transport</keyword>
<evidence type="ECO:0000313" key="10">
    <source>
        <dbReference type="EMBL" id="SMQ66526.1"/>
    </source>
</evidence>
<feature type="transmembrane region" description="Helical" evidence="8">
    <location>
        <begin position="255"/>
        <end position="275"/>
    </location>
</feature>
<feature type="transmembrane region" description="Helical" evidence="8">
    <location>
        <begin position="106"/>
        <end position="127"/>
    </location>
</feature>
<organism evidence="10 11">
    <name type="scientific">Pseudidiomarina planktonica</name>
    <dbReference type="NCBI Taxonomy" id="1323738"/>
    <lineage>
        <taxon>Bacteria</taxon>
        <taxon>Pseudomonadati</taxon>
        <taxon>Pseudomonadota</taxon>
        <taxon>Gammaproteobacteria</taxon>
        <taxon>Alteromonadales</taxon>
        <taxon>Idiomarinaceae</taxon>
        <taxon>Pseudidiomarina</taxon>
    </lineage>
</organism>
<evidence type="ECO:0000256" key="1">
    <source>
        <dbReference type="ARBA" id="ARBA00004651"/>
    </source>
</evidence>
<keyword evidence="11" id="KW-1185">Reference proteome</keyword>
<dbReference type="AlphaFoldDB" id="A0A1Y6EW66"/>
<dbReference type="FunFam" id="1.20.1720.10:FF:000005">
    <property type="entry name" value="Bcr/CflA family efflux transporter"/>
    <property type="match status" value="1"/>
</dbReference>
<comment type="similarity">
    <text evidence="2 8">Belongs to the major facilitator superfamily. Bcr/CmlA family.</text>
</comment>
<proteinExistence type="inferred from homology"/>
<dbReference type="SUPFAM" id="SSF103473">
    <property type="entry name" value="MFS general substrate transporter"/>
    <property type="match status" value="1"/>
</dbReference>
<dbReference type="GO" id="GO:0042910">
    <property type="term" value="F:xenobiotic transmembrane transporter activity"/>
    <property type="evidence" value="ECO:0007669"/>
    <property type="project" value="InterPro"/>
</dbReference>
<feature type="domain" description="Major facilitator superfamily (MFS) profile" evidence="9">
    <location>
        <begin position="15"/>
        <end position="397"/>
    </location>
</feature>
<feature type="transmembrane region" description="Helical" evidence="8">
    <location>
        <begin position="167"/>
        <end position="185"/>
    </location>
</feature>
<comment type="subcellular location">
    <subcellularLocation>
        <location evidence="8">Cell inner membrane</location>
        <topology evidence="8">Multi-pass membrane protein</topology>
    </subcellularLocation>
    <subcellularLocation>
        <location evidence="1">Cell membrane</location>
        <topology evidence="1">Multi-pass membrane protein</topology>
    </subcellularLocation>
</comment>
<dbReference type="PANTHER" id="PTHR23502:SF132">
    <property type="entry name" value="POLYAMINE TRANSPORTER 2-RELATED"/>
    <property type="match status" value="1"/>
</dbReference>
<dbReference type="Pfam" id="PF07690">
    <property type="entry name" value="MFS_1"/>
    <property type="match status" value="1"/>
</dbReference>
<dbReference type="InterPro" id="IPR036259">
    <property type="entry name" value="MFS_trans_sf"/>
</dbReference>
<feature type="transmembrane region" description="Helical" evidence="8">
    <location>
        <begin position="12"/>
        <end position="30"/>
    </location>
</feature>